<protein>
    <recommendedName>
        <fullName evidence="9">Baeyer-Villiger monooxygenase</fullName>
    </recommendedName>
</protein>
<comment type="similarity">
    <text evidence="2">Belongs to the FAD-binding monooxygenase family.</text>
</comment>
<dbReference type="AlphaFoldDB" id="A0A975JXA9"/>
<keyword evidence="7" id="KW-0503">Monooxygenase</keyword>
<dbReference type="Proteomes" id="UP000682202">
    <property type="component" value="Chromosome"/>
</dbReference>
<dbReference type="GO" id="GO:0050660">
    <property type="term" value="F:flavin adenine dinucleotide binding"/>
    <property type="evidence" value="ECO:0007669"/>
    <property type="project" value="InterPro"/>
</dbReference>
<evidence type="ECO:0000256" key="4">
    <source>
        <dbReference type="ARBA" id="ARBA00022827"/>
    </source>
</evidence>
<dbReference type="FunFam" id="3.50.50.60:FF:000214">
    <property type="entry name" value="PROBABLE MONOOXYGENASE"/>
    <property type="match status" value="1"/>
</dbReference>
<dbReference type="EMBL" id="CP046600">
    <property type="protein sequence ID" value="QUR66814.1"/>
    <property type="molecule type" value="Genomic_DNA"/>
</dbReference>
<evidence type="ECO:0000256" key="3">
    <source>
        <dbReference type="ARBA" id="ARBA00022630"/>
    </source>
</evidence>
<dbReference type="Pfam" id="PF00743">
    <property type="entry name" value="FMO-like"/>
    <property type="match status" value="1"/>
</dbReference>
<dbReference type="InterPro" id="IPR051209">
    <property type="entry name" value="FAD-bind_Monooxygenase_sf"/>
</dbReference>
<evidence type="ECO:0000256" key="7">
    <source>
        <dbReference type="ARBA" id="ARBA00023033"/>
    </source>
</evidence>
<keyword evidence="3" id="KW-0285">Flavoprotein</keyword>
<organism evidence="10 11">
    <name type="scientific">Mycobacterium spongiae</name>
    <dbReference type="NCBI Taxonomy" id="886343"/>
    <lineage>
        <taxon>Bacteria</taxon>
        <taxon>Bacillati</taxon>
        <taxon>Actinomycetota</taxon>
        <taxon>Actinomycetes</taxon>
        <taxon>Mycobacteriales</taxon>
        <taxon>Mycobacteriaceae</taxon>
        <taxon>Mycobacterium</taxon>
    </lineage>
</organism>
<gene>
    <name evidence="10" type="ORF">F6B93_06655</name>
</gene>
<dbReference type="FunFam" id="3.50.50.60:FF:000266">
    <property type="entry name" value="Baeyer-Villiger monooxygenase"/>
    <property type="match status" value="1"/>
</dbReference>
<evidence type="ECO:0000256" key="2">
    <source>
        <dbReference type="ARBA" id="ARBA00010139"/>
    </source>
</evidence>
<accession>A0A975JXA9</accession>
<keyword evidence="11" id="KW-1185">Reference proteome</keyword>
<dbReference type="InterPro" id="IPR020946">
    <property type="entry name" value="Flavin_mOase-like"/>
</dbReference>
<evidence type="ECO:0000256" key="1">
    <source>
        <dbReference type="ARBA" id="ARBA00001974"/>
    </source>
</evidence>
<dbReference type="KEGG" id="mspg:F6B93_06655"/>
<evidence type="ECO:0000256" key="5">
    <source>
        <dbReference type="ARBA" id="ARBA00022857"/>
    </source>
</evidence>
<evidence type="ECO:0000313" key="11">
    <source>
        <dbReference type="Proteomes" id="UP000682202"/>
    </source>
</evidence>
<dbReference type="GO" id="GO:0004499">
    <property type="term" value="F:N,N-dimethylaniline monooxygenase activity"/>
    <property type="evidence" value="ECO:0007669"/>
    <property type="project" value="InterPro"/>
</dbReference>
<evidence type="ECO:0000256" key="9">
    <source>
        <dbReference type="ARBA" id="ARBA00074115"/>
    </source>
</evidence>
<dbReference type="PANTHER" id="PTHR42877">
    <property type="entry name" value="L-ORNITHINE N(5)-MONOOXYGENASE-RELATED"/>
    <property type="match status" value="1"/>
</dbReference>
<evidence type="ECO:0000256" key="8">
    <source>
        <dbReference type="ARBA" id="ARBA00057341"/>
    </source>
</evidence>
<dbReference type="SUPFAM" id="SSF51905">
    <property type="entry name" value="FAD/NAD(P)-binding domain"/>
    <property type="match status" value="1"/>
</dbReference>
<proteinExistence type="inferred from homology"/>
<keyword evidence="6" id="KW-0560">Oxidoreductase</keyword>
<comment type="cofactor">
    <cofactor evidence="1">
        <name>FAD</name>
        <dbReference type="ChEBI" id="CHEBI:57692"/>
    </cofactor>
</comment>
<reference evidence="10" key="1">
    <citation type="submission" date="2019-12" db="EMBL/GenBank/DDBJ databases">
        <title>Mycobacterium spongiae sp. nov.</title>
        <authorList>
            <person name="Stinear T."/>
        </authorList>
    </citation>
    <scope>NUCLEOTIDE SEQUENCE</scope>
    <source>
        <strain evidence="10">FSD4b-SM</strain>
    </source>
</reference>
<dbReference type="RefSeq" id="WP_211698381.1">
    <property type="nucleotide sequence ID" value="NZ_CP046600.1"/>
</dbReference>
<comment type="function">
    <text evidence="8">Catalyzes a Baeyer-Villiger oxidation reaction, i.e. the insertion of an oxygen atom into a carbon-carbon bond adjacent to a carbonyl, which converts ketones to esters or lactones using NADPH and/or NADH as an electron donor. Thus, can convert bicyclo[3.2.0]hept-2-en-6-one into the oxidative lactone products 2-oxabicyclo[3.3.0]oct-6-en-3-one and 3-oxabicyclo[3.3.0]oct-6-en-2-one. Is also able to catalyze the sulfoxidation of methyl phenyl sulfide (thioanisole).</text>
</comment>
<dbReference type="Gene3D" id="3.50.50.60">
    <property type="entry name" value="FAD/NAD(P)-binding domain"/>
    <property type="match status" value="3"/>
</dbReference>
<dbReference type="InterPro" id="IPR036188">
    <property type="entry name" value="FAD/NAD-bd_sf"/>
</dbReference>
<dbReference type="GO" id="GO:0050661">
    <property type="term" value="F:NADP binding"/>
    <property type="evidence" value="ECO:0007669"/>
    <property type="project" value="InterPro"/>
</dbReference>
<keyword evidence="5" id="KW-0521">NADP</keyword>
<evidence type="ECO:0000313" key="10">
    <source>
        <dbReference type="EMBL" id="QUR66814.1"/>
    </source>
</evidence>
<evidence type="ECO:0000256" key="6">
    <source>
        <dbReference type="ARBA" id="ARBA00023002"/>
    </source>
</evidence>
<keyword evidence="4" id="KW-0274">FAD</keyword>
<dbReference type="PANTHER" id="PTHR42877:SF4">
    <property type="entry name" value="FAD_NAD(P)-BINDING DOMAIN-CONTAINING PROTEIN-RELATED"/>
    <property type="match status" value="1"/>
</dbReference>
<sequence>MTNVVTPAVEAQESRAQQPPVHTRTVIIGTGFSGLGMAIALQRQGVDFVILEKADDVGGTWRDNTYPGCACDIPSHLYSYSFEPKPDWKHLFSYWDEILDYLKGVAEKYGLSRHIVFNSLVDRGYWDDDECRWHVFTADGREYVAQFLVTGAGALHIPSFPDIDGRDQFGGPAFHSAQWDHSVDLTGKRVAVIGTGASAIQIVPEIVSQVAELQLYQRTPPWVAPRTNEELPARLRRALENIPGLRALLRLGIYWAQEALAYGMTKRPNTLKVLEALAKWNIRRSVKDRELRRKLIPRYRMGCKRILNSSTYYRAVANPKTELITEPITGITTGGIVTADGTERPVDVIVYATGFHVTDSFTYVQIKGRHGEDLVDRWKREGIAAHRGITVADMPNLFFLLGPNTGLGHNSVVFMIESQIRYVADAIATCDRMGAQALAPTRAAQDRFNDELQRKLAGSVWNSGGCRSWYLDEHGKNTVLWGGYTWQYWRATRSIKPEEYQFFGARNGSQDAMLG</sequence>
<name>A0A975JXA9_9MYCO</name>